<name>A0ACB8D989_DERSI</name>
<proteinExistence type="predicted"/>
<evidence type="ECO:0000313" key="1">
    <source>
        <dbReference type="EMBL" id="KAH7960920.1"/>
    </source>
</evidence>
<dbReference type="EMBL" id="CM023472">
    <property type="protein sequence ID" value="KAH7960920.1"/>
    <property type="molecule type" value="Genomic_DNA"/>
</dbReference>
<reference evidence="1" key="1">
    <citation type="submission" date="2020-05" db="EMBL/GenBank/DDBJ databases">
        <title>Large-scale comparative analyses of tick genomes elucidate their genetic diversity and vector capacities.</title>
        <authorList>
            <person name="Jia N."/>
            <person name="Wang J."/>
            <person name="Shi W."/>
            <person name="Du L."/>
            <person name="Sun Y."/>
            <person name="Zhan W."/>
            <person name="Jiang J."/>
            <person name="Wang Q."/>
            <person name="Zhang B."/>
            <person name="Ji P."/>
            <person name="Sakyi L.B."/>
            <person name="Cui X."/>
            <person name="Yuan T."/>
            <person name="Jiang B."/>
            <person name="Yang W."/>
            <person name="Lam T.T.-Y."/>
            <person name="Chang Q."/>
            <person name="Ding S."/>
            <person name="Wang X."/>
            <person name="Zhu J."/>
            <person name="Ruan X."/>
            <person name="Zhao L."/>
            <person name="Wei J."/>
            <person name="Que T."/>
            <person name="Du C."/>
            <person name="Cheng J."/>
            <person name="Dai P."/>
            <person name="Han X."/>
            <person name="Huang E."/>
            <person name="Gao Y."/>
            <person name="Liu J."/>
            <person name="Shao H."/>
            <person name="Ye R."/>
            <person name="Li L."/>
            <person name="Wei W."/>
            <person name="Wang X."/>
            <person name="Wang C."/>
            <person name="Yang T."/>
            <person name="Huo Q."/>
            <person name="Li W."/>
            <person name="Guo W."/>
            <person name="Chen H."/>
            <person name="Zhou L."/>
            <person name="Ni X."/>
            <person name="Tian J."/>
            <person name="Zhou Y."/>
            <person name="Sheng Y."/>
            <person name="Liu T."/>
            <person name="Pan Y."/>
            <person name="Xia L."/>
            <person name="Li J."/>
            <person name="Zhao F."/>
            <person name="Cao W."/>
        </authorList>
    </citation>
    <scope>NUCLEOTIDE SEQUENCE</scope>
    <source>
        <strain evidence="1">Dsil-2018</strain>
    </source>
</reference>
<dbReference type="Proteomes" id="UP000821865">
    <property type="component" value="Chromosome 3"/>
</dbReference>
<gene>
    <name evidence="1" type="ORF">HPB49_024848</name>
</gene>
<evidence type="ECO:0000313" key="2">
    <source>
        <dbReference type="Proteomes" id="UP000821865"/>
    </source>
</evidence>
<protein>
    <submittedName>
        <fullName evidence="1">Uncharacterized protein</fullName>
    </submittedName>
</protein>
<comment type="caution">
    <text evidence="1">The sequence shown here is derived from an EMBL/GenBank/DDBJ whole genome shotgun (WGS) entry which is preliminary data.</text>
</comment>
<accession>A0ACB8D989</accession>
<keyword evidence="2" id="KW-1185">Reference proteome</keyword>
<organism evidence="1 2">
    <name type="scientific">Dermacentor silvarum</name>
    <name type="common">Tick</name>
    <dbReference type="NCBI Taxonomy" id="543639"/>
    <lineage>
        <taxon>Eukaryota</taxon>
        <taxon>Metazoa</taxon>
        <taxon>Ecdysozoa</taxon>
        <taxon>Arthropoda</taxon>
        <taxon>Chelicerata</taxon>
        <taxon>Arachnida</taxon>
        <taxon>Acari</taxon>
        <taxon>Parasitiformes</taxon>
        <taxon>Ixodida</taxon>
        <taxon>Ixodoidea</taxon>
        <taxon>Ixodidae</taxon>
        <taxon>Rhipicephalinae</taxon>
        <taxon>Dermacentor</taxon>
    </lineage>
</organism>
<sequence>MRSPQAIRRPKPVTSPSRTATLPRKTQRRLRSKASNTRRPTSHHGQALSPTVSDGDKRSPAPNAQGIISHAMAATAASCCAQPSQDESDVSNLLSKKRKYMHTVAIMGCFLVSIAACVIILLLVPVHSNSPEVQVWSEDVCTTRACDRHAHFLQETMQPSADICHEFGTAMCGRWTHDHTVATDVDAMVRQSALQQGAKFLRSSNGKFRATQEAGRMLKSCLEQQFEQRTRPAALRYFREFLRERGLPWPNEPSGNRHPLDVLLDLSINWRIDLWFGLRLRRDGQRRLQVKEAPVTLATMVRAEHADELQAVAVAMFYAEAIGAGLQYTKPRAEALSRRETHVIRTLENMSSLHPRLKRMRVSQVAELVEWAPAVESFQWLAFLRKHLSGTMKVHAYTDVLIDSVDHFTAIGSIFKKFGANELIDVIGWWMVRLFADLGGVAVNHDERAQAFSPVLCQRRVEACYGLVLAVELVQRYWTAELAKVVDDIFNAVRHRAAILVQRLSWMDAISKNHIIRKLDALKVILATVRWKTRFG</sequence>